<feature type="transmembrane region" description="Helical" evidence="6">
    <location>
        <begin position="227"/>
        <end position="249"/>
    </location>
</feature>
<dbReference type="Pfam" id="PF07690">
    <property type="entry name" value="MFS_1"/>
    <property type="match status" value="1"/>
</dbReference>
<feature type="transmembrane region" description="Helical" evidence="6">
    <location>
        <begin position="170"/>
        <end position="189"/>
    </location>
</feature>
<gene>
    <name evidence="8" type="ORF">FB559_7718</name>
</gene>
<feature type="transmembrane region" description="Helical" evidence="6">
    <location>
        <begin position="102"/>
        <end position="123"/>
    </location>
</feature>
<feature type="region of interest" description="Disordered" evidence="5">
    <location>
        <begin position="470"/>
        <end position="495"/>
    </location>
</feature>
<dbReference type="SUPFAM" id="SSF103473">
    <property type="entry name" value="MFS general substrate transporter"/>
    <property type="match status" value="1"/>
</dbReference>
<dbReference type="GO" id="GO:0005886">
    <property type="term" value="C:plasma membrane"/>
    <property type="evidence" value="ECO:0007669"/>
    <property type="project" value="UniProtKB-SubCell"/>
</dbReference>
<feature type="transmembrane region" description="Helical" evidence="6">
    <location>
        <begin position="77"/>
        <end position="96"/>
    </location>
</feature>
<feature type="transmembrane region" description="Helical" evidence="6">
    <location>
        <begin position="335"/>
        <end position="356"/>
    </location>
</feature>
<dbReference type="InterPro" id="IPR011701">
    <property type="entry name" value="MFS"/>
</dbReference>
<dbReference type="InterPro" id="IPR036259">
    <property type="entry name" value="MFS_trans_sf"/>
</dbReference>
<dbReference type="PANTHER" id="PTHR42718">
    <property type="entry name" value="MAJOR FACILITATOR SUPERFAMILY MULTIDRUG TRANSPORTER MFSC"/>
    <property type="match status" value="1"/>
</dbReference>
<feature type="transmembrane region" description="Helical" evidence="6">
    <location>
        <begin position="405"/>
        <end position="425"/>
    </location>
</feature>
<feature type="transmembrane region" description="Helical" evidence="6">
    <location>
        <begin position="270"/>
        <end position="296"/>
    </location>
</feature>
<evidence type="ECO:0000259" key="7">
    <source>
        <dbReference type="PROSITE" id="PS50850"/>
    </source>
</evidence>
<evidence type="ECO:0000256" key="4">
    <source>
        <dbReference type="ARBA" id="ARBA00023136"/>
    </source>
</evidence>
<keyword evidence="3 6" id="KW-1133">Transmembrane helix</keyword>
<evidence type="ECO:0000313" key="8">
    <source>
        <dbReference type="EMBL" id="TQL90414.1"/>
    </source>
</evidence>
<dbReference type="RefSeq" id="WP_141962452.1">
    <property type="nucleotide sequence ID" value="NZ_VFOZ01000002.1"/>
</dbReference>
<feature type="compositionally biased region" description="Basic and acidic residues" evidence="5">
    <location>
        <begin position="470"/>
        <end position="483"/>
    </location>
</feature>
<dbReference type="Gene3D" id="1.20.1720.10">
    <property type="entry name" value="Multidrug resistance protein D"/>
    <property type="match status" value="1"/>
</dbReference>
<reference evidence="8 9" key="1">
    <citation type="submission" date="2019-06" db="EMBL/GenBank/DDBJ databases">
        <title>Sequencing the genomes of 1000 actinobacteria strains.</title>
        <authorList>
            <person name="Klenk H.-P."/>
        </authorList>
    </citation>
    <scope>NUCLEOTIDE SEQUENCE [LARGE SCALE GENOMIC DNA]</scope>
    <source>
        <strain evidence="8 9">DSM 102200</strain>
    </source>
</reference>
<proteinExistence type="predicted"/>
<feature type="domain" description="Major facilitator superfamily (MFS) profile" evidence="7">
    <location>
        <begin position="11"/>
        <end position="464"/>
    </location>
</feature>
<evidence type="ECO:0000256" key="5">
    <source>
        <dbReference type="SAM" id="MobiDB-lite"/>
    </source>
</evidence>
<evidence type="ECO:0000256" key="6">
    <source>
        <dbReference type="SAM" id="Phobius"/>
    </source>
</evidence>
<dbReference type="Proteomes" id="UP000316096">
    <property type="component" value="Unassembled WGS sequence"/>
</dbReference>
<keyword evidence="2 6" id="KW-0812">Transmembrane</keyword>
<evidence type="ECO:0000256" key="1">
    <source>
        <dbReference type="ARBA" id="ARBA00004651"/>
    </source>
</evidence>
<feature type="transmembrane region" description="Helical" evidence="6">
    <location>
        <begin position="362"/>
        <end position="384"/>
    </location>
</feature>
<comment type="subcellular location">
    <subcellularLocation>
        <location evidence="1">Cell membrane</location>
        <topology evidence="1">Multi-pass membrane protein</topology>
    </subcellularLocation>
</comment>
<protein>
    <submittedName>
        <fullName evidence="8">MFS transporter</fullName>
    </submittedName>
</protein>
<dbReference type="CDD" id="cd17321">
    <property type="entry name" value="MFS_MMR_MDR_like"/>
    <property type="match status" value="1"/>
</dbReference>
<evidence type="ECO:0000313" key="9">
    <source>
        <dbReference type="Proteomes" id="UP000316096"/>
    </source>
</evidence>
<feature type="transmembrane region" description="Helical" evidence="6">
    <location>
        <begin position="201"/>
        <end position="221"/>
    </location>
</feature>
<dbReference type="AlphaFoldDB" id="A0A543C007"/>
<feature type="transmembrane region" description="Helical" evidence="6">
    <location>
        <begin position="135"/>
        <end position="158"/>
    </location>
</feature>
<feature type="transmembrane region" description="Helical" evidence="6">
    <location>
        <begin position="45"/>
        <end position="65"/>
    </location>
</feature>
<dbReference type="GO" id="GO:0022857">
    <property type="term" value="F:transmembrane transporter activity"/>
    <property type="evidence" value="ECO:0007669"/>
    <property type="project" value="InterPro"/>
</dbReference>
<dbReference type="PANTHER" id="PTHR42718:SF39">
    <property type="entry name" value="ACTINORHODIN TRANSPORTER-RELATED"/>
    <property type="match status" value="1"/>
</dbReference>
<dbReference type="OrthoDB" id="783189at2"/>
<evidence type="ECO:0000256" key="2">
    <source>
        <dbReference type="ARBA" id="ARBA00022692"/>
    </source>
</evidence>
<name>A0A543C007_9ACTN</name>
<organism evidence="8 9">
    <name type="scientific">Actinoallomurus bryophytorum</name>
    <dbReference type="NCBI Taxonomy" id="1490222"/>
    <lineage>
        <taxon>Bacteria</taxon>
        <taxon>Bacillati</taxon>
        <taxon>Actinomycetota</taxon>
        <taxon>Actinomycetes</taxon>
        <taxon>Streptosporangiales</taxon>
        <taxon>Thermomonosporaceae</taxon>
        <taxon>Actinoallomurus</taxon>
    </lineage>
</organism>
<dbReference type="EMBL" id="VFOZ01000002">
    <property type="protein sequence ID" value="TQL90414.1"/>
    <property type="molecule type" value="Genomic_DNA"/>
</dbReference>
<feature type="transmembrane region" description="Helical" evidence="6">
    <location>
        <begin position="308"/>
        <end position="328"/>
    </location>
</feature>
<sequence>MPSPRPRPYWSLAALLGGMCLGNVDTAIANVAAPSIGAGLHASGSALELVVSGYTLAYAMLLIISARLGEMCGYRRVFLLGMGVFTLSSLVCGLAPSAVVLVLARIIQGGAAALMVAQVLTSIQLGFDGGARGRALGLYAAVLSGSAVAGQILGGVLVSANLFGATWRPVFLINVPLGVLLLAVGRRALPADPMRRSRRLDLGGVIALSAAILLLVLPLILGRDLGWPGWTWASLAASPLAFAAFVLVQRRSTARGGHPMVDLHLLARPAIFWALSSQAVATAAYFAILFVLALYLQRGLGASAAYSGLALVFWVAAFGVAGPILGRLSGSRKRLAAPAGAAIMAVAFAGIAAGLLSGRTAGAVLMTFLGLGGFGLGATFSGTLDHLTGVASSRHAADISGLFNTTSRIGGVIGVAVFGTAYLAMAPGPGRSAAVTGFATVALALAGTAVAAALMAYLAVRKVTVDGEHVIPPPKERQDECPRRTPRRSATRPAVTTTYEGTGCGWRPRETGARCCCSPGSARPGPM</sequence>
<evidence type="ECO:0000256" key="3">
    <source>
        <dbReference type="ARBA" id="ARBA00022989"/>
    </source>
</evidence>
<keyword evidence="4 6" id="KW-0472">Membrane</keyword>
<accession>A0A543C007</accession>
<dbReference type="InterPro" id="IPR020846">
    <property type="entry name" value="MFS_dom"/>
</dbReference>
<dbReference type="PROSITE" id="PS50850">
    <property type="entry name" value="MFS"/>
    <property type="match status" value="1"/>
</dbReference>
<feature type="transmembrane region" description="Helical" evidence="6">
    <location>
        <begin position="437"/>
        <end position="460"/>
    </location>
</feature>
<keyword evidence="9" id="KW-1185">Reference proteome</keyword>
<comment type="caution">
    <text evidence="8">The sequence shown here is derived from an EMBL/GenBank/DDBJ whole genome shotgun (WGS) entry which is preliminary data.</text>
</comment>
<dbReference type="Gene3D" id="1.20.1250.20">
    <property type="entry name" value="MFS general substrate transporter like domains"/>
    <property type="match status" value="1"/>
</dbReference>